<proteinExistence type="predicted"/>
<gene>
    <name evidence="2" type="ORF">LCGC14_2273090</name>
</gene>
<dbReference type="SMART" id="SM00487">
    <property type="entry name" value="DEXDc"/>
    <property type="match status" value="1"/>
</dbReference>
<dbReference type="PANTHER" id="PTHR41313:SF1">
    <property type="entry name" value="DNA METHYLASE ADENINE-SPECIFIC DOMAIN-CONTAINING PROTEIN"/>
    <property type="match status" value="1"/>
</dbReference>
<dbReference type="Pfam" id="PF04851">
    <property type="entry name" value="ResIII"/>
    <property type="match status" value="1"/>
</dbReference>
<evidence type="ECO:0000259" key="1">
    <source>
        <dbReference type="SMART" id="SM00487"/>
    </source>
</evidence>
<dbReference type="InterPro" id="IPR006935">
    <property type="entry name" value="Helicase/UvrB_N"/>
</dbReference>
<evidence type="ECO:0000313" key="2">
    <source>
        <dbReference type="EMBL" id="KKL53673.1"/>
    </source>
</evidence>
<dbReference type="GO" id="GO:0005524">
    <property type="term" value="F:ATP binding"/>
    <property type="evidence" value="ECO:0007669"/>
    <property type="project" value="InterPro"/>
</dbReference>
<comment type="caution">
    <text evidence="2">The sequence shown here is derived from an EMBL/GenBank/DDBJ whole genome shotgun (WGS) entry which is preliminary data.</text>
</comment>
<dbReference type="GO" id="GO:0003677">
    <property type="term" value="F:DNA binding"/>
    <property type="evidence" value="ECO:0007669"/>
    <property type="project" value="InterPro"/>
</dbReference>
<dbReference type="GO" id="GO:0016787">
    <property type="term" value="F:hydrolase activity"/>
    <property type="evidence" value="ECO:0007669"/>
    <property type="project" value="InterPro"/>
</dbReference>
<feature type="domain" description="Helicase ATP-binding" evidence="1">
    <location>
        <begin position="183"/>
        <end position="455"/>
    </location>
</feature>
<organism evidence="2">
    <name type="scientific">marine sediment metagenome</name>
    <dbReference type="NCBI Taxonomy" id="412755"/>
    <lineage>
        <taxon>unclassified sequences</taxon>
        <taxon>metagenomes</taxon>
        <taxon>ecological metagenomes</taxon>
    </lineage>
</organism>
<dbReference type="PANTHER" id="PTHR41313">
    <property type="entry name" value="ADENINE-SPECIFIC METHYLTRANSFERASE"/>
    <property type="match status" value="1"/>
</dbReference>
<sequence>AEGAAAIEERFVENAEALRQVQPEDLSATEVIPKLGAPWVEPDDIRDFIAHISDTSARSIEVRHDPKSATWFVKPGFGATRSVAATKEWGTSRMNAVSLIEQTLNQKVPTVFDVDSDGKRTVNPKETAAARDKQQKIKDKFKEWLWQDDERRVRLLRVYNDDYNNIRLPVFNGSHLTLPNSSASIKLDPHQKNAVWRIIRGGNTLLAHVVGAGKTFTMVSAGMEMKRLGTIKKPMYVVPNHMLEQFSSETLQMYPSANILVASKENFTGDKRRLLMSKIATGNWDGVIVTHSSFSKLPISAAFETQFVQRQVDEYEALIIEAKGERADTRFVKQLEKSKLRLQARLDELADRSGKDVGVEFEEIGVDALFIDEAHLFKNLEIATKMNRVAGLSLSSSKRAFDMFMKTQYVSGLNGGTSGIVFATGTPISNTMAEMYTMSRYLQMSALEERGITHFDAWASNFGETVTSLELSPDGKGYRMNSRFSKFSNVPELMQVFRSVADIQTQEMLKLPVPKIKGGKATVVDAPGSLVLQEFVEGLVARASRIKGGGVDPRDDNMLKVTTDGRKAAMDMRLVNPAANDDPDSKVNR</sequence>
<dbReference type="AlphaFoldDB" id="A0A0F9CWC3"/>
<dbReference type="InterPro" id="IPR014001">
    <property type="entry name" value="Helicase_ATP-bd"/>
</dbReference>
<dbReference type="InterPro" id="IPR052933">
    <property type="entry name" value="DNA_Protect_Modify"/>
</dbReference>
<accession>A0A0F9CWC3</accession>
<dbReference type="InterPro" id="IPR027417">
    <property type="entry name" value="P-loop_NTPase"/>
</dbReference>
<dbReference type="Gene3D" id="3.40.50.300">
    <property type="entry name" value="P-loop containing nucleotide triphosphate hydrolases"/>
    <property type="match status" value="1"/>
</dbReference>
<protein>
    <recommendedName>
        <fullName evidence="1">Helicase ATP-binding domain-containing protein</fullName>
    </recommendedName>
</protein>
<feature type="non-terminal residue" evidence="2">
    <location>
        <position position="589"/>
    </location>
</feature>
<name>A0A0F9CWC3_9ZZZZ</name>
<dbReference type="EMBL" id="LAZR01031466">
    <property type="protein sequence ID" value="KKL53673.1"/>
    <property type="molecule type" value="Genomic_DNA"/>
</dbReference>
<reference evidence="2" key="1">
    <citation type="journal article" date="2015" name="Nature">
        <title>Complex archaea that bridge the gap between prokaryotes and eukaryotes.</title>
        <authorList>
            <person name="Spang A."/>
            <person name="Saw J.H."/>
            <person name="Jorgensen S.L."/>
            <person name="Zaremba-Niedzwiedzka K."/>
            <person name="Martijn J."/>
            <person name="Lind A.E."/>
            <person name="van Eijk R."/>
            <person name="Schleper C."/>
            <person name="Guy L."/>
            <person name="Ettema T.J."/>
        </authorList>
    </citation>
    <scope>NUCLEOTIDE SEQUENCE</scope>
</reference>
<dbReference type="SUPFAM" id="SSF52540">
    <property type="entry name" value="P-loop containing nucleoside triphosphate hydrolases"/>
    <property type="match status" value="1"/>
</dbReference>
<feature type="non-terminal residue" evidence="2">
    <location>
        <position position="1"/>
    </location>
</feature>